<feature type="region of interest" description="Disordered" evidence="1">
    <location>
        <begin position="213"/>
        <end position="238"/>
    </location>
</feature>
<evidence type="ECO:0000313" key="5">
    <source>
        <dbReference type="Proteomes" id="UP001600888"/>
    </source>
</evidence>
<evidence type="ECO:0000313" key="4">
    <source>
        <dbReference type="EMBL" id="KAL2287893.1"/>
    </source>
</evidence>
<keyword evidence="2" id="KW-0732">Signal</keyword>
<gene>
    <name evidence="4" type="ORF">FJTKL_04680</name>
</gene>
<dbReference type="PANTHER" id="PTHR38118">
    <property type="entry name" value="ANCHORED CELL WALL PROTEIN 11-RELATED"/>
    <property type="match status" value="1"/>
</dbReference>
<dbReference type="Proteomes" id="UP001600888">
    <property type="component" value="Unassembled WGS sequence"/>
</dbReference>
<feature type="domain" description="DUF7707" evidence="3">
    <location>
        <begin position="114"/>
        <end position="216"/>
    </location>
</feature>
<dbReference type="PANTHER" id="PTHR38118:SF2">
    <property type="entry name" value="CDP-ALCOHOL PHOSPHATIDYLTRANSFERASE PROTEIN"/>
    <property type="match status" value="1"/>
</dbReference>
<reference evidence="4 5" key="1">
    <citation type="submission" date="2024-03" db="EMBL/GenBank/DDBJ databases">
        <title>A high-quality draft genome sequence of Diaporthe vaccinii, a causative agent of upright dieback and viscid rot disease in cranberry plants.</title>
        <authorList>
            <person name="Sarrasin M."/>
            <person name="Lang B.F."/>
            <person name="Burger G."/>
        </authorList>
    </citation>
    <scope>NUCLEOTIDE SEQUENCE [LARGE SCALE GENOMIC DNA]</scope>
    <source>
        <strain evidence="4 5">IS7</strain>
    </source>
</reference>
<sequence length="330" mass="36412">MPPLFLVRTSLWTVVVVTRCFPLKATKHKPRPVPCPPRLDHYFPVRHSYLHRCLSRLHCLCSFPEVRQAAYDIVIVIVIQYQSFRRPLYTMPSFRTAFLAVATALVATVQADYRIEPSSVPLSTRKSWCQSEISTCPSICRDQSDTGAQVNTCDPDTLTYGCLCGDNTQPNVSEYSLTLPYFVCTEWGNQCVKGCGLDSSCASACRQDHPCGASNPSTANETSATATSTSQTASSTSANPTQVFDGAFVRDGQTVRHEWYTGNLLHGLRIHAVRGTCLWAKEGSCGLGGPAFARALSHVPRHRLLTLRDPSLGKKCFSDTCTHAYKHRSD</sequence>
<dbReference type="Pfam" id="PF24808">
    <property type="entry name" value="DUF7707"/>
    <property type="match status" value="1"/>
</dbReference>
<keyword evidence="5" id="KW-1185">Reference proteome</keyword>
<evidence type="ECO:0000256" key="1">
    <source>
        <dbReference type="SAM" id="MobiDB-lite"/>
    </source>
</evidence>
<feature type="signal peptide" evidence="2">
    <location>
        <begin position="1"/>
        <end position="20"/>
    </location>
</feature>
<evidence type="ECO:0000259" key="3">
    <source>
        <dbReference type="Pfam" id="PF24808"/>
    </source>
</evidence>
<evidence type="ECO:0000256" key="2">
    <source>
        <dbReference type="SAM" id="SignalP"/>
    </source>
</evidence>
<dbReference type="EMBL" id="JBAWTH010000018">
    <property type="protein sequence ID" value="KAL2287893.1"/>
    <property type="molecule type" value="Genomic_DNA"/>
</dbReference>
<accession>A0ABR4EZL7</accession>
<feature type="chain" id="PRO_5046619306" description="DUF7707 domain-containing protein" evidence="2">
    <location>
        <begin position="21"/>
        <end position="330"/>
    </location>
</feature>
<organism evidence="4 5">
    <name type="scientific">Diaporthe vaccinii</name>
    <dbReference type="NCBI Taxonomy" id="105482"/>
    <lineage>
        <taxon>Eukaryota</taxon>
        <taxon>Fungi</taxon>
        <taxon>Dikarya</taxon>
        <taxon>Ascomycota</taxon>
        <taxon>Pezizomycotina</taxon>
        <taxon>Sordariomycetes</taxon>
        <taxon>Sordariomycetidae</taxon>
        <taxon>Diaporthales</taxon>
        <taxon>Diaporthaceae</taxon>
        <taxon>Diaporthe</taxon>
        <taxon>Diaporthe eres species complex</taxon>
    </lineage>
</organism>
<dbReference type="InterPro" id="IPR056124">
    <property type="entry name" value="DUF7707"/>
</dbReference>
<comment type="caution">
    <text evidence="4">The sequence shown here is derived from an EMBL/GenBank/DDBJ whole genome shotgun (WGS) entry which is preliminary data.</text>
</comment>
<name>A0ABR4EZL7_9PEZI</name>
<protein>
    <recommendedName>
        <fullName evidence="3">DUF7707 domain-containing protein</fullName>
    </recommendedName>
</protein>
<proteinExistence type="predicted"/>